<feature type="region of interest" description="Disordered" evidence="1">
    <location>
        <begin position="451"/>
        <end position="482"/>
    </location>
</feature>
<keyword evidence="2" id="KW-1133">Transmembrane helix</keyword>
<keyword evidence="4" id="KW-1185">Reference proteome</keyword>
<reference evidence="3 4" key="1">
    <citation type="journal article" date="2017" name="Nat. Commun.">
        <title>Genome assembly with in vitro proximity ligation data and whole-genome triplication in lettuce.</title>
        <authorList>
            <person name="Reyes-Chin-Wo S."/>
            <person name="Wang Z."/>
            <person name="Yang X."/>
            <person name="Kozik A."/>
            <person name="Arikit S."/>
            <person name="Song C."/>
            <person name="Xia L."/>
            <person name="Froenicke L."/>
            <person name="Lavelle D.O."/>
            <person name="Truco M.J."/>
            <person name="Xia R."/>
            <person name="Zhu S."/>
            <person name="Xu C."/>
            <person name="Xu H."/>
            <person name="Xu X."/>
            <person name="Cox K."/>
            <person name="Korf I."/>
            <person name="Meyers B.C."/>
            <person name="Michelmore R.W."/>
        </authorList>
    </citation>
    <scope>NUCLEOTIDE SEQUENCE [LARGE SCALE GENOMIC DNA]</scope>
    <source>
        <strain evidence="4">cv. Salinas</strain>
        <tissue evidence="3">Seedlings</tissue>
    </source>
</reference>
<feature type="region of interest" description="Disordered" evidence="1">
    <location>
        <begin position="260"/>
        <end position="284"/>
    </location>
</feature>
<comment type="caution">
    <text evidence="3">The sequence shown here is derived from an EMBL/GenBank/DDBJ whole genome shotgun (WGS) entry which is preliminary data.</text>
</comment>
<protein>
    <submittedName>
        <fullName evidence="3">Uncharacterized protein</fullName>
    </submittedName>
</protein>
<dbReference type="EMBL" id="NBSK02000009">
    <property type="protein sequence ID" value="KAJ0188764.1"/>
    <property type="molecule type" value="Genomic_DNA"/>
</dbReference>
<dbReference type="Gramene" id="rna-gnl|WGS:NBSK|LSAT_9X30121_mrna">
    <property type="protein sequence ID" value="cds-PLY75547.1"/>
    <property type="gene ID" value="gene-LSAT_9X30121"/>
</dbReference>
<dbReference type="PANTHER" id="PTHR33870">
    <property type="entry name" value="CARDIOMYOPATHY-ASSOCIATED PROTEIN"/>
    <property type="match status" value="1"/>
</dbReference>
<name>A0A9R1WVD1_LACSA</name>
<feature type="transmembrane region" description="Helical" evidence="2">
    <location>
        <begin position="21"/>
        <end position="38"/>
    </location>
</feature>
<feature type="compositionally biased region" description="Polar residues" evidence="1">
    <location>
        <begin position="535"/>
        <end position="547"/>
    </location>
</feature>
<feature type="compositionally biased region" description="Basic and acidic residues" evidence="1">
    <location>
        <begin position="348"/>
        <end position="357"/>
    </location>
</feature>
<dbReference type="AlphaFoldDB" id="A0A9R1WVD1"/>
<feature type="compositionally biased region" description="Acidic residues" evidence="1">
    <location>
        <begin position="337"/>
        <end position="347"/>
    </location>
</feature>
<feature type="compositionally biased region" description="Basic and acidic residues" evidence="1">
    <location>
        <begin position="566"/>
        <end position="577"/>
    </location>
</feature>
<evidence type="ECO:0000313" key="4">
    <source>
        <dbReference type="Proteomes" id="UP000235145"/>
    </source>
</evidence>
<feature type="compositionally biased region" description="Polar residues" evidence="1">
    <location>
        <begin position="456"/>
        <end position="469"/>
    </location>
</feature>
<sequence>MGVELDKKYAIIAIRACYRSASKHPVVAVLILFTIWFYRSFPLLFSLLVYASPILVSTAVLLGTLLLFGHQNASKIRKEGKQQHHHHHQIHNLRVRAIEDTGIDGKGARSEARENAIGKKNSDVSNVNLNDDHPRVQIIKRRNSIDNSVLMAYKKLKEEAKNEVYNHNQKIDLGGEKTMFVNRCAQFQPPHANNTEDHKRWETGSQHAETSFPTASMVGAFPMVHDLQQPEVPQNNHMLHVHRSEPEVPHHDAQTLHAHRSDSEVPHHAHTSHVHRNEPEVPRHHAQTLHVHRNEPEVLHHHAQTLHVHRNEAEVPHHAQMSNVNAYAASNHSLESDDHDDDDEEEEARTWTEDDQKNLRNLGKSEIERNQHMENLVARQKALRNMRIQAEENLVNINLDISYSSTPIASTRRNSNASTRRNSMDVPYDFNETVVESTPSDMMPRTNPYDLPYDSSGPSFQSDALSFQPNHEGGGSRQNEGYYTFGASENVSQRSRSSDDDDMVKVHHVTRDGRVYEFKASINGGETRKEKSNFESDSSSFQPNNQSSHRHESSDVGSSTLGGYVHNDEVKTSDVGEKGYQGKSSSESSSSSSSFSDVSDHLDDEEEEYDYRSAVMPSTPERQIQEQQRKNIQQSPKLEHGDGKLSQRPPKGLTSWFGWKP</sequence>
<keyword evidence="2" id="KW-0812">Transmembrane</keyword>
<evidence type="ECO:0000256" key="1">
    <source>
        <dbReference type="SAM" id="MobiDB-lite"/>
    </source>
</evidence>
<feature type="transmembrane region" description="Helical" evidence="2">
    <location>
        <begin position="44"/>
        <end position="68"/>
    </location>
</feature>
<evidence type="ECO:0000256" key="2">
    <source>
        <dbReference type="SAM" id="Phobius"/>
    </source>
</evidence>
<feature type="region of interest" description="Disordered" evidence="1">
    <location>
        <begin position="332"/>
        <end position="357"/>
    </location>
</feature>
<dbReference type="PANTHER" id="PTHR33870:SF4">
    <property type="entry name" value="CARDIOMYOPATHY-ASSOCIATED PROTEIN"/>
    <property type="match status" value="1"/>
</dbReference>
<accession>A0A9R1WVD1</accession>
<feature type="region of interest" description="Disordered" evidence="1">
    <location>
        <begin position="520"/>
        <end position="661"/>
    </location>
</feature>
<keyword evidence="2" id="KW-0472">Membrane</keyword>
<dbReference type="Proteomes" id="UP000235145">
    <property type="component" value="Unassembled WGS sequence"/>
</dbReference>
<gene>
    <name evidence="3" type="ORF">LSAT_V11C900467330</name>
</gene>
<proteinExistence type="predicted"/>
<feature type="compositionally biased region" description="Low complexity" evidence="1">
    <location>
        <begin position="584"/>
        <end position="597"/>
    </location>
</feature>
<evidence type="ECO:0000313" key="3">
    <source>
        <dbReference type="EMBL" id="KAJ0188764.1"/>
    </source>
</evidence>
<organism evidence="3 4">
    <name type="scientific">Lactuca sativa</name>
    <name type="common">Garden lettuce</name>
    <dbReference type="NCBI Taxonomy" id="4236"/>
    <lineage>
        <taxon>Eukaryota</taxon>
        <taxon>Viridiplantae</taxon>
        <taxon>Streptophyta</taxon>
        <taxon>Embryophyta</taxon>
        <taxon>Tracheophyta</taxon>
        <taxon>Spermatophyta</taxon>
        <taxon>Magnoliopsida</taxon>
        <taxon>eudicotyledons</taxon>
        <taxon>Gunneridae</taxon>
        <taxon>Pentapetalae</taxon>
        <taxon>asterids</taxon>
        <taxon>campanulids</taxon>
        <taxon>Asterales</taxon>
        <taxon>Asteraceae</taxon>
        <taxon>Cichorioideae</taxon>
        <taxon>Cichorieae</taxon>
        <taxon>Lactucinae</taxon>
        <taxon>Lactuca</taxon>
    </lineage>
</organism>